<dbReference type="GO" id="GO:0006338">
    <property type="term" value="P:chromatin remodeling"/>
    <property type="evidence" value="ECO:0007669"/>
    <property type="project" value="UniProtKB-UniRule"/>
</dbReference>
<feature type="compositionally biased region" description="Basic residues" evidence="16">
    <location>
        <begin position="438"/>
        <end position="449"/>
    </location>
</feature>
<feature type="compositionally biased region" description="Low complexity" evidence="16">
    <location>
        <begin position="56"/>
        <end position="79"/>
    </location>
</feature>
<dbReference type="GO" id="GO:0016887">
    <property type="term" value="F:ATP hydrolysis activity"/>
    <property type="evidence" value="ECO:0007669"/>
    <property type="project" value="TreeGrafter"/>
</dbReference>
<dbReference type="InterPro" id="IPR014001">
    <property type="entry name" value="Helicase_ATP-bd"/>
</dbReference>
<feature type="compositionally biased region" description="Polar residues" evidence="16">
    <location>
        <begin position="1"/>
        <end position="16"/>
    </location>
</feature>
<feature type="domain" description="Helicase ATP-binding" evidence="17">
    <location>
        <begin position="786"/>
        <end position="958"/>
    </location>
</feature>
<evidence type="ECO:0000256" key="8">
    <source>
        <dbReference type="ARBA" id="ARBA00023015"/>
    </source>
</evidence>
<dbReference type="SUPFAM" id="SSF52540">
    <property type="entry name" value="P-loop containing nucleoside triphosphate hydrolases"/>
    <property type="match status" value="2"/>
</dbReference>
<evidence type="ECO:0000256" key="2">
    <source>
        <dbReference type="ARBA" id="ARBA00007025"/>
    </source>
</evidence>
<feature type="compositionally biased region" description="Basic and acidic residues" evidence="16">
    <location>
        <begin position="267"/>
        <end position="279"/>
    </location>
</feature>
<feature type="region of interest" description="Disordered" evidence="16">
    <location>
        <begin position="694"/>
        <end position="743"/>
    </location>
</feature>
<keyword evidence="13" id="KW-0539">Nucleus</keyword>
<evidence type="ECO:0000259" key="18">
    <source>
        <dbReference type="PROSITE" id="PS51194"/>
    </source>
</evidence>
<feature type="region of interest" description="Disordered" evidence="16">
    <location>
        <begin position="590"/>
        <end position="611"/>
    </location>
</feature>
<dbReference type="PROSITE" id="PS51194">
    <property type="entry name" value="HELICASE_CTER"/>
    <property type="match status" value="1"/>
</dbReference>
<organism evidence="20 21">
    <name type="scientific">Hydnum rufescens UP504</name>
    <dbReference type="NCBI Taxonomy" id="1448309"/>
    <lineage>
        <taxon>Eukaryota</taxon>
        <taxon>Fungi</taxon>
        <taxon>Dikarya</taxon>
        <taxon>Basidiomycota</taxon>
        <taxon>Agaricomycotina</taxon>
        <taxon>Agaricomycetes</taxon>
        <taxon>Cantharellales</taxon>
        <taxon>Hydnaceae</taxon>
        <taxon>Hydnum</taxon>
    </lineage>
</organism>
<evidence type="ECO:0000259" key="19">
    <source>
        <dbReference type="PROSITE" id="PS51413"/>
    </source>
</evidence>
<evidence type="ECO:0000256" key="15">
    <source>
        <dbReference type="RuleBase" id="RU368001"/>
    </source>
</evidence>
<dbReference type="PANTHER" id="PTHR45685:SF2">
    <property type="entry name" value="CHROMATIN-REMODELING ATPASE INO80"/>
    <property type="match status" value="1"/>
</dbReference>
<dbReference type="InterPro" id="IPR020838">
    <property type="entry name" value="DBINO"/>
</dbReference>
<protein>
    <recommendedName>
        <fullName evidence="3 15">Chromatin-remodeling ATPase INO80</fullName>
        <ecNumber evidence="15">3.6.4.-</ecNumber>
    </recommendedName>
</protein>
<evidence type="ECO:0000256" key="7">
    <source>
        <dbReference type="ARBA" id="ARBA00022840"/>
    </source>
</evidence>
<dbReference type="InterPro" id="IPR001650">
    <property type="entry name" value="Helicase_C-like"/>
</dbReference>
<evidence type="ECO:0000256" key="10">
    <source>
        <dbReference type="ARBA" id="ARBA00023159"/>
    </source>
</evidence>
<dbReference type="PANTHER" id="PTHR45685">
    <property type="entry name" value="HELICASE SRCAP-RELATED"/>
    <property type="match status" value="1"/>
</dbReference>
<evidence type="ECO:0000256" key="12">
    <source>
        <dbReference type="ARBA" id="ARBA00023204"/>
    </source>
</evidence>
<feature type="compositionally biased region" description="Basic and acidic residues" evidence="16">
    <location>
        <begin position="694"/>
        <end position="725"/>
    </location>
</feature>
<dbReference type="GO" id="GO:0042393">
    <property type="term" value="F:histone binding"/>
    <property type="evidence" value="ECO:0007669"/>
    <property type="project" value="TreeGrafter"/>
</dbReference>
<keyword evidence="4" id="KW-0547">Nucleotide-binding</keyword>
<reference evidence="20" key="1">
    <citation type="journal article" date="2020" name="Nat. Commun.">
        <title>Large-scale genome sequencing of mycorrhizal fungi provides insights into the early evolution of symbiotic traits.</title>
        <authorList>
            <person name="Miyauchi S."/>
            <person name="Kiss E."/>
            <person name="Kuo A."/>
            <person name="Drula E."/>
            <person name="Kohler A."/>
            <person name="Sanchez-Garcia M."/>
            <person name="Morin E."/>
            <person name="Andreopoulos B."/>
            <person name="Barry K.W."/>
            <person name="Bonito G."/>
            <person name="Buee M."/>
            <person name="Carver A."/>
            <person name="Chen C."/>
            <person name="Cichocki N."/>
            <person name="Clum A."/>
            <person name="Culley D."/>
            <person name="Crous P.W."/>
            <person name="Fauchery L."/>
            <person name="Girlanda M."/>
            <person name="Hayes R.D."/>
            <person name="Keri Z."/>
            <person name="LaButti K."/>
            <person name="Lipzen A."/>
            <person name="Lombard V."/>
            <person name="Magnuson J."/>
            <person name="Maillard F."/>
            <person name="Murat C."/>
            <person name="Nolan M."/>
            <person name="Ohm R.A."/>
            <person name="Pangilinan J."/>
            <person name="Pereira M.F."/>
            <person name="Perotto S."/>
            <person name="Peter M."/>
            <person name="Pfister S."/>
            <person name="Riley R."/>
            <person name="Sitrit Y."/>
            <person name="Stielow J.B."/>
            <person name="Szollosi G."/>
            <person name="Zifcakova L."/>
            <person name="Stursova M."/>
            <person name="Spatafora J.W."/>
            <person name="Tedersoo L."/>
            <person name="Vaario L.M."/>
            <person name="Yamada A."/>
            <person name="Yan M."/>
            <person name="Wang P."/>
            <person name="Xu J."/>
            <person name="Bruns T."/>
            <person name="Baldrian P."/>
            <person name="Vilgalys R."/>
            <person name="Dunand C."/>
            <person name="Henrissat B."/>
            <person name="Grigoriev I.V."/>
            <person name="Hibbett D."/>
            <person name="Nagy L.G."/>
            <person name="Martin F.M."/>
        </authorList>
    </citation>
    <scope>NUCLEOTIDE SEQUENCE</scope>
    <source>
        <strain evidence="20">UP504</strain>
    </source>
</reference>
<accession>A0A9P6AUV2</accession>
<dbReference type="InterPro" id="IPR000330">
    <property type="entry name" value="SNF2_N"/>
</dbReference>
<comment type="catalytic activity">
    <reaction evidence="14 15">
        <text>ATP + H2O = ADP + phosphate + H(+)</text>
        <dbReference type="Rhea" id="RHEA:13065"/>
        <dbReference type="ChEBI" id="CHEBI:15377"/>
        <dbReference type="ChEBI" id="CHEBI:15378"/>
        <dbReference type="ChEBI" id="CHEBI:30616"/>
        <dbReference type="ChEBI" id="CHEBI:43474"/>
        <dbReference type="ChEBI" id="CHEBI:456216"/>
    </reaction>
</comment>
<dbReference type="Gene3D" id="3.40.50.300">
    <property type="entry name" value="P-loop containing nucleotide triphosphate hydrolases"/>
    <property type="match status" value="2"/>
</dbReference>
<sequence length="1488" mass="167862">MSLSRILNDSGQKSPSPSAPAYVHDMAIDPALMEIPMRPNSPPPTTTSSHHHQHPQHQQQPQEAQPSPGQYYYPPQAYPHHAWGSPPWDNYGSGVWVPPPDHHGRPPSQELPYFQGRDGVYYPMYPQHPQLQAHPHQQLQQPASPTDGRKRKRAEQPVEKRSQPTRTAKQGRRYVTRDSSTPPASEENQDRRYEARIRLASSDLDDSEEIWTEELGRYILENRLRARDVEAWFENKSAERNQDVARWAAHSYQARLGAISHLESNREVDQDLLSAHEHSNPNGGRYSPFDEDDEDKERHLDDPPNHRGSHDSVDDVTRELEDAVADSSSRKGKGKKAASSVNAGPSSSSASKRKRGSKTTKSEDESDILDLVDGTSGSSKRRAAKRKKFATDEGLNAAEELERFADDITQPDDSVDGQSQSGSKRPSGADYDGDFKVKTKKRPPRKKKPGAGDTSLTTTETTEQAGQNASPESPMLAGFYNIGEPIPDLKKGKKVDQLVLARRLVALEEAQRKVWLNIARRDIPKVYRFHSTGFAHKVAHHKKLSSMVMTQAKRVTTRTSKAAKDTQAKARRVTREMLIYWKRNDREEGVSRKKAEKEAMDKAKAEEEKREAARQARKLEFLITQTELYSHFVGNKLKTSDLEQEPDAGPSAESGPKPVIDISATDVNEPLEALDFDRDDRDNLTRHAARKAREQVTKARERAQAFDAVAARDRQKNEALTKEKPSLSNLPEPEPSASNAPLLDLDSDELNFQNPTSMTDQTHIAQPKMLSVRLKDYQLKGLNWLATLYEQGINGILADEMGLGKTVQSISLLAYLIETHHIWGPFLVIAPSSTLFNWQQELGRFVPKVKALPYWGNPKDRALLRKFWSKKDLSYNEDAPFNVLITSYQMVVQDAQYFQKVNWQYMILDEAQAIKSSASARWKTLLGFSCRNRLLLTGTPIQNSMQELWALLHFIMPSLFDSHDEFSEWFSKDIEHHAENKGESNLNEHQLRRLHMILKPFMLRRVKKNVQNELGDKIEIDLFCDLSPRQRALYRGLRANVSVADLLAKASRLGDADSARSLMNLVMQFRKVCNHPDLFERADVTAPFAFCDFAQSGNFSREKDFLFYPDTAKNPISLPLPRLFYEDGALPGIPGENSFGDDTRRLSSMMNIWRSDSVARSLQNSGSPFSFLPLLDMSPGEANHLIRASLVRRLLIAAYENSRYRDEYPFLGDADFAAHSILPFARIHSSRVSPLFDVAPGLSPLSEIGANCWQASCLSRPQIRTHHTATVVAPPIQISISHRSVVEAQNRWFAGGHEENVALYGLPPTLEDSQPAFEFVTDLLPGLNPRGLVASSSRDQLPKSPTVVPEPMGLISDSAKLARLDALLDELKSGGHRVLIYFQMTRMIDLMEEYMTFRKHKYLRLDGSSKLEDRRDMVADWQTKPDIFVFLLSTRAGGLGINLTAADTVIFYDHDWNPSNDSQAMDRAHRLGQTRQGYGVSVDHKGHD</sequence>
<evidence type="ECO:0000256" key="5">
    <source>
        <dbReference type="ARBA" id="ARBA00022763"/>
    </source>
</evidence>
<feature type="compositionally biased region" description="Low complexity" evidence="16">
    <location>
        <begin position="127"/>
        <end position="143"/>
    </location>
</feature>
<evidence type="ECO:0000256" key="13">
    <source>
        <dbReference type="ARBA" id="ARBA00023242"/>
    </source>
</evidence>
<comment type="caution">
    <text evidence="20">The sequence shown here is derived from an EMBL/GenBank/DDBJ whole genome shotgun (WGS) entry which is preliminary data.</text>
</comment>
<keyword evidence="7 15" id="KW-0067">ATP-binding</keyword>
<dbReference type="Pfam" id="PF00176">
    <property type="entry name" value="SNF2-rel_dom"/>
    <property type="match status" value="1"/>
</dbReference>
<evidence type="ECO:0000313" key="21">
    <source>
        <dbReference type="Proteomes" id="UP000886523"/>
    </source>
</evidence>
<feature type="domain" description="Helicase C-terminal" evidence="18">
    <location>
        <begin position="1363"/>
        <end position="1488"/>
    </location>
</feature>
<dbReference type="InterPro" id="IPR027417">
    <property type="entry name" value="P-loop_NTPase"/>
</dbReference>
<name>A0A9P6AUV2_9AGAM</name>
<evidence type="ECO:0000256" key="4">
    <source>
        <dbReference type="ARBA" id="ARBA00022741"/>
    </source>
</evidence>
<comment type="function">
    <text evidence="15">ATPase component of the INO80 complex which remodels chromatin by shifting nucleosomes and is involved in DNA repair.</text>
</comment>
<dbReference type="CDD" id="cd18793">
    <property type="entry name" value="SF2_C_SNF"/>
    <property type="match status" value="1"/>
</dbReference>
<keyword evidence="8" id="KW-0805">Transcription regulation</keyword>
<dbReference type="InterPro" id="IPR049730">
    <property type="entry name" value="SNF2/RAD54-like_C"/>
</dbReference>
<evidence type="ECO:0000313" key="20">
    <source>
        <dbReference type="EMBL" id="KAF9512398.1"/>
    </source>
</evidence>
<keyword evidence="10" id="KW-0010">Activator</keyword>
<dbReference type="FunFam" id="3.40.50.10810:FF:000022">
    <property type="entry name" value="Blast:Putative DNA helicase Ino80"/>
    <property type="match status" value="1"/>
</dbReference>
<dbReference type="PROSITE" id="PS51192">
    <property type="entry name" value="HELICASE_ATP_BIND_1"/>
    <property type="match status" value="1"/>
</dbReference>
<dbReference type="GO" id="GO:0031011">
    <property type="term" value="C:Ino80 complex"/>
    <property type="evidence" value="ECO:0007669"/>
    <property type="project" value="UniProtKB-UniRule"/>
</dbReference>
<keyword evidence="9 15" id="KW-0238">DNA-binding</keyword>
<dbReference type="GO" id="GO:0005524">
    <property type="term" value="F:ATP binding"/>
    <property type="evidence" value="ECO:0007669"/>
    <property type="project" value="UniProtKB-UniRule"/>
</dbReference>
<evidence type="ECO:0000256" key="14">
    <source>
        <dbReference type="ARBA" id="ARBA00049360"/>
    </source>
</evidence>
<feature type="compositionally biased region" description="Low complexity" evidence="16">
    <location>
        <begin position="337"/>
        <end position="350"/>
    </location>
</feature>
<dbReference type="EC" id="3.6.4.-" evidence="15"/>
<feature type="region of interest" description="Disordered" evidence="16">
    <location>
        <begin position="641"/>
        <end position="661"/>
    </location>
</feature>
<keyword evidence="6 15" id="KW-0378">Hydrolase</keyword>
<comment type="domain">
    <text evidence="15">The DBINO region is involved in binding to DNA.</text>
</comment>
<keyword evidence="5 15" id="KW-0227">DNA damage</keyword>
<feature type="compositionally biased region" description="Low complexity" evidence="16">
    <location>
        <begin position="726"/>
        <end position="739"/>
    </location>
</feature>
<evidence type="ECO:0000259" key="17">
    <source>
        <dbReference type="PROSITE" id="PS51192"/>
    </source>
</evidence>
<dbReference type="PROSITE" id="PS51413">
    <property type="entry name" value="DBINO"/>
    <property type="match status" value="1"/>
</dbReference>
<dbReference type="Gene3D" id="3.40.50.10810">
    <property type="entry name" value="Tandem AAA-ATPase domain"/>
    <property type="match status" value="1"/>
</dbReference>
<dbReference type="Pfam" id="PF00271">
    <property type="entry name" value="Helicase_C"/>
    <property type="match status" value="1"/>
</dbReference>
<evidence type="ECO:0000256" key="11">
    <source>
        <dbReference type="ARBA" id="ARBA00023163"/>
    </source>
</evidence>
<dbReference type="SMART" id="SM00487">
    <property type="entry name" value="DEXDc"/>
    <property type="match status" value="1"/>
</dbReference>
<dbReference type="OrthoDB" id="372624at2759"/>
<feature type="compositionally biased region" description="Basic and acidic residues" evidence="16">
    <location>
        <begin position="296"/>
        <end position="321"/>
    </location>
</feature>
<evidence type="ECO:0000256" key="6">
    <source>
        <dbReference type="ARBA" id="ARBA00022801"/>
    </source>
</evidence>
<feature type="region of interest" description="Disordered" evidence="16">
    <location>
        <begin position="267"/>
        <end position="476"/>
    </location>
</feature>
<dbReference type="EMBL" id="MU128987">
    <property type="protein sequence ID" value="KAF9512398.1"/>
    <property type="molecule type" value="Genomic_DNA"/>
</dbReference>
<comment type="similarity">
    <text evidence="2 15">Belongs to the SNF2/RAD54 helicase family.</text>
</comment>
<keyword evidence="12 15" id="KW-0234">DNA repair</keyword>
<proteinExistence type="inferred from homology"/>
<gene>
    <name evidence="20" type="ORF">BS47DRAFT_1068166</name>
</gene>
<dbReference type="SMART" id="SM00490">
    <property type="entry name" value="HELICc"/>
    <property type="match status" value="1"/>
</dbReference>
<comment type="subcellular location">
    <subcellularLocation>
        <location evidence="1 15">Nucleus</location>
    </subcellularLocation>
</comment>
<dbReference type="Proteomes" id="UP000886523">
    <property type="component" value="Unassembled WGS sequence"/>
</dbReference>
<keyword evidence="11" id="KW-0804">Transcription</keyword>
<evidence type="ECO:0000256" key="16">
    <source>
        <dbReference type="SAM" id="MobiDB-lite"/>
    </source>
</evidence>
<dbReference type="Pfam" id="PF13892">
    <property type="entry name" value="DBINO"/>
    <property type="match status" value="1"/>
</dbReference>
<comment type="subunit">
    <text evidence="15">Component of the INO80 chromatin-remodeling complex.</text>
</comment>
<evidence type="ECO:0000256" key="1">
    <source>
        <dbReference type="ARBA" id="ARBA00004123"/>
    </source>
</evidence>
<evidence type="ECO:0000256" key="9">
    <source>
        <dbReference type="ARBA" id="ARBA00023125"/>
    </source>
</evidence>
<evidence type="ECO:0000256" key="3">
    <source>
        <dbReference type="ARBA" id="ARBA00019805"/>
    </source>
</evidence>
<feature type="region of interest" description="Disordered" evidence="16">
    <location>
        <begin position="1"/>
        <end position="193"/>
    </location>
</feature>
<keyword evidence="21" id="KW-1185">Reference proteome</keyword>
<feature type="compositionally biased region" description="Basic residues" evidence="16">
    <location>
        <begin position="379"/>
        <end position="388"/>
    </location>
</feature>
<dbReference type="GO" id="GO:0003677">
    <property type="term" value="F:DNA binding"/>
    <property type="evidence" value="ECO:0007669"/>
    <property type="project" value="UniProtKB-UniRule"/>
</dbReference>
<feature type="domain" description="DBINO" evidence="19">
    <location>
        <begin position="514"/>
        <end position="639"/>
    </location>
</feature>
<dbReference type="InterPro" id="IPR050520">
    <property type="entry name" value="INO80/SWR1_helicase"/>
</dbReference>
<dbReference type="InterPro" id="IPR038718">
    <property type="entry name" value="SNF2-like_sf"/>
</dbReference>
<dbReference type="GO" id="GO:0006281">
    <property type="term" value="P:DNA repair"/>
    <property type="evidence" value="ECO:0007669"/>
    <property type="project" value="UniProtKB-UniRule"/>
</dbReference>